<evidence type="ECO:0000259" key="5">
    <source>
        <dbReference type="Pfam" id="PF02114"/>
    </source>
</evidence>
<evidence type="ECO:0000256" key="1">
    <source>
        <dbReference type="ARBA" id="ARBA00009686"/>
    </source>
</evidence>
<accession>A0A8J2QEA1</accession>
<name>A0A8J2QEA1_9NEOP</name>
<dbReference type="PRINTS" id="PR00677">
    <property type="entry name" value="PHOSDUCIN"/>
</dbReference>
<feature type="coiled-coil region" evidence="3">
    <location>
        <begin position="146"/>
        <end position="173"/>
    </location>
</feature>
<keyword evidence="2" id="KW-0597">Phosphoprotein</keyword>
<dbReference type="PANTHER" id="PTHR46052">
    <property type="entry name" value="PHOSDUCIN-LIKE PROTEIN"/>
    <property type="match status" value="1"/>
</dbReference>
<feature type="domain" description="Phosducin" evidence="5">
    <location>
        <begin position="102"/>
        <end position="315"/>
    </location>
</feature>
<comment type="similarity">
    <text evidence="1">Belongs to the phosducin family.</text>
</comment>
<dbReference type="GO" id="GO:0008277">
    <property type="term" value="P:regulation of G protein-coupled receptor signaling pathway"/>
    <property type="evidence" value="ECO:0007669"/>
    <property type="project" value="InterPro"/>
</dbReference>
<keyword evidence="3" id="KW-0175">Coiled coil</keyword>
<dbReference type="OrthoDB" id="70588at2759"/>
<dbReference type="EMBL" id="CAKASE010000046">
    <property type="protein sequence ID" value="CAG9560975.1"/>
    <property type="molecule type" value="Genomic_DNA"/>
</dbReference>
<feature type="region of interest" description="Disordered" evidence="4">
    <location>
        <begin position="64"/>
        <end position="114"/>
    </location>
</feature>
<evidence type="ECO:0000313" key="6">
    <source>
        <dbReference type="EMBL" id="CAG9560975.1"/>
    </source>
</evidence>
<dbReference type="InterPro" id="IPR023196">
    <property type="entry name" value="Phosducin_N_dom_sf"/>
</dbReference>
<feature type="compositionally biased region" description="Polar residues" evidence="4">
    <location>
        <begin position="101"/>
        <end position="111"/>
    </location>
</feature>
<sequence length="316" mass="35604">MSCGSLLLANNALNSKGRWLTVIGLLGRQHKFNFPFKLQQTRLCITEMATLEDKILGEKLHNYCSSSEDEGGSDDEDCQSSDEKENSLKRCQEPSEPPPVNNWSGSATNTGPKGVLEDWRRFKELEAQNREELAKERIALAKKLTMTVKTVQEEDKEKEIDELEDELDELIDEGFLMKYQQQRMQELMAQLQKAPKFGKLQTLKNQDDFLSAIDKEDVKVTVVIHIYGHNVKACESMDGCLSILASDYPAVKFCRIAVDVAGLSRHFSVEGVPALLVYKGGQIIGNFVQLAKELGNDFFATNVEKFLIEYGMLPEN</sequence>
<reference evidence="6" key="1">
    <citation type="submission" date="2021-09" db="EMBL/GenBank/DDBJ databases">
        <authorList>
            <person name="Martin H S."/>
        </authorList>
    </citation>
    <scope>NUCLEOTIDE SEQUENCE</scope>
</reference>
<dbReference type="Gene3D" id="1.10.168.10">
    <property type="entry name" value="Phosducin, domain 2"/>
    <property type="match status" value="1"/>
</dbReference>
<feature type="compositionally biased region" description="Acidic residues" evidence="4">
    <location>
        <begin position="67"/>
        <end position="80"/>
    </location>
</feature>
<dbReference type="SUPFAM" id="SSF52833">
    <property type="entry name" value="Thioredoxin-like"/>
    <property type="match status" value="1"/>
</dbReference>
<dbReference type="Gene3D" id="3.40.30.10">
    <property type="entry name" value="Glutaredoxin"/>
    <property type="match status" value="1"/>
</dbReference>
<evidence type="ECO:0000256" key="3">
    <source>
        <dbReference type="SAM" id="Coils"/>
    </source>
</evidence>
<dbReference type="InterPro" id="IPR024253">
    <property type="entry name" value="Phosducin_thioredoxin-like_dom"/>
</dbReference>
<dbReference type="InterPro" id="IPR036249">
    <property type="entry name" value="Thioredoxin-like_sf"/>
</dbReference>
<dbReference type="InterPro" id="IPR051499">
    <property type="entry name" value="Phosducin-like_reg"/>
</dbReference>
<dbReference type="InterPro" id="IPR001200">
    <property type="entry name" value="Phosducin"/>
</dbReference>
<protein>
    <submittedName>
        <fullName evidence="6">(African queen) hypothetical protein</fullName>
    </submittedName>
</protein>
<organism evidence="6 7">
    <name type="scientific">Danaus chrysippus</name>
    <name type="common">African queen</name>
    <dbReference type="NCBI Taxonomy" id="151541"/>
    <lineage>
        <taxon>Eukaryota</taxon>
        <taxon>Metazoa</taxon>
        <taxon>Ecdysozoa</taxon>
        <taxon>Arthropoda</taxon>
        <taxon>Hexapoda</taxon>
        <taxon>Insecta</taxon>
        <taxon>Pterygota</taxon>
        <taxon>Neoptera</taxon>
        <taxon>Endopterygota</taxon>
        <taxon>Lepidoptera</taxon>
        <taxon>Glossata</taxon>
        <taxon>Ditrysia</taxon>
        <taxon>Papilionoidea</taxon>
        <taxon>Nymphalidae</taxon>
        <taxon>Danainae</taxon>
        <taxon>Danaini</taxon>
        <taxon>Danaina</taxon>
        <taxon>Danaus</taxon>
        <taxon>Anosia</taxon>
    </lineage>
</organism>
<dbReference type="Proteomes" id="UP000789524">
    <property type="component" value="Unassembled WGS sequence"/>
</dbReference>
<evidence type="ECO:0000256" key="2">
    <source>
        <dbReference type="ARBA" id="ARBA00022553"/>
    </source>
</evidence>
<dbReference type="CDD" id="cd02987">
    <property type="entry name" value="Phd_like_Phd"/>
    <property type="match status" value="1"/>
</dbReference>
<proteinExistence type="inferred from homology"/>
<dbReference type="AlphaFoldDB" id="A0A8J2QEA1"/>
<dbReference type="Pfam" id="PF02114">
    <property type="entry name" value="Phosducin"/>
    <property type="match status" value="1"/>
</dbReference>
<evidence type="ECO:0000313" key="7">
    <source>
        <dbReference type="Proteomes" id="UP000789524"/>
    </source>
</evidence>
<gene>
    <name evidence="6" type="ORF">DCHRY22_LOCUS2558</name>
</gene>
<keyword evidence="7" id="KW-1185">Reference proteome</keyword>
<comment type="caution">
    <text evidence="6">The sequence shown here is derived from an EMBL/GenBank/DDBJ whole genome shotgun (WGS) entry which is preliminary data.</text>
</comment>
<evidence type="ECO:0000256" key="4">
    <source>
        <dbReference type="SAM" id="MobiDB-lite"/>
    </source>
</evidence>
<feature type="compositionally biased region" description="Basic and acidic residues" evidence="4">
    <location>
        <begin position="81"/>
        <end position="93"/>
    </location>
</feature>
<dbReference type="PANTHER" id="PTHR46052:SF1">
    <property type="entry name" value="PHOSDUCIN-LIKE PROTEIN"/>
    <property type="match status" value="1"/>
</dbReference>